<reference evidence="2 3" key="1">
    <citation type="journal article" date="2016" name="Nat. Commun.">
        <title>Thousands of microbial genomes shed light on interconnected biogeochemical processes in an aquifer system.</title>
        <authorList>
            <person name="Anantharaman K."/>
            <person name="Brown C.T."/>
            <person name="Hug L.A."/>
            <person name="Sharon I."/>
            <person name="Castelle C.J."/>
            <person name="Probst A.J."/>
            <person name="Thomas B.C."/>
            <person name="Singh A."/>
            <person name="Wilkins M.J."/>
            <person name="Karaoz U."/>
            <person name="Brodie E.L."/>
            <person name="Williams K.H."/>
            <person name="Hubbard S.S."/>
            <person name="Banfield J.F."/>
        </authorList>
    </citation>
    <scope>NUCLEOTIDE SEQUENCE [LARGE SCALE GENOMIC DNA]</scope>
</reference>
<dbReference type="AlphaFoldDB" id="A0A1F6NUW3"/>
<dbReference type="Proteomes" id="UP000177151">
    <property type="component" value="Unassembled WGS sequence"/>
</dbReference>
<evidence type="ECO:0000313" key="2">
    <source>
        <dbReference type="EMBL" id="OGH87717.1"/>
    </source>
</evidence>
<name>A0A1F6NUW3_9BACT</name>
<protein>
    <submittedName>
        <fullName evidence="2">Uncharacterized protein</fullName>
    </submittedName>
</protein>
<organism evidence="2 3">
    <name type="scientific">Candidatus Magasanikbacteria bacterium RIFOXYA1_FULL_40_8</name>
    <dbReference type="NCBI Taxonomy" id="1798694"/>
    <lineage>
        <taxon>Bacteria</taxon>
        <taxon>Candidatus Magasanikiibacteriota</taxon>
    </lineage>
</organism>
<feature type="region of interest" description="Disordered" evidence="1">
    <location>
        <begin position="268"/>
        <end position="310"/>
    </location>
</feature>
<gene>
    <name evidence="2" type="ORF">A2206_00985</name>
</gene>
<accession>A0A1F6NUW3</accession>
<proteinExistence type="predicted"/>
<comment type="caution">
    <text evidence="2">The sequence shown here is derived from an EMBL/GenBank/DDBJ whole genome shotgun (WGS) entry which is preliminary data.</text>
</comment>
<sequence length="609" mass="67479">MKKLFITLSIILFVGIGGSAFQTLVVEAKPEMKRPERVFEKWGSSITIGVPLGAEAPYIDEENTMKWDYGDKDIAIYELPPSETYKNGGFEIDVILKERPATNKIHFTIDSQDYNFFYQAPLYEREGVPEAVIGPNGEVLVGGEEVVPFVEEPIVEELPAEVESTDEGTLIPISHRDETSTDVGEPAVEEITPPAVEPESETPTDVGEPLIEETPYEPTIEEPTIEEPVVEESPSENNEGLSLQWIKISQAEEPAPEVEPVVEEITPPAVEPESETPTDVGEPVVEEPAVEETPAEPTSETPTDVGEPTEENPIADIIRNLPEEEKYLVREVDYCTATDCYNIFGMVISHRPENVVGSYAVYHKTKRNHKQGEENYRTGKVAHIYRPKIIDANGDWVWGEMRIHGNQLVVSVPQDFLDNGVYPITVDPAIGYTSDPDSTDLVIQNIVWAFNYSESDTMPEDGTAQSVWVWWGGDPHDVSNAMMGIYSDLSGAPRGLTDDTTEKTSFPAGVGWLEFTGANASLISGRVYYPVWWHNADWQECTLGVDDVDAAYGTYWLDNETYDGSFPATFTNDGGDTWKVFAAYIEYTTGSPPEPAAPPKPPPIPIIMF</sequence>
<feature type="compositionally biased region" description="Acidic residues" evidence="1">
    <location>
        <begin position="284"/>
        <end position="294"/>
    </location>
</feature>
<evidence type="ECO:0000256" key="1">
    <source>
        <dbReference type="SAM" id="MobiDB-lite"/>
    </source>
</evidence>
<feature type="region of interest" description="Disordered" evidence="1">
    <location>
        <begin position="193"/>
        <end position="238"/>
    </location>
</feature>
<dbReference type="EMBL" id="MFQP01000013">
    <property type="protein sequence ID" value="OGH87717.1"/>
    <property type="molecule type" value="Genomic_DNA"/>
</dbReference>
<evidence type="ECO:0000313" key="3">
    <source>
        <dbReference type="Proteomes" id="UP000177151"/>
    </source>
</evidence>
<feature type="compositionally biased region" description="Acidic residues" evidence="1">
    <location>
        <begin position="210"/>
        <end position="234"/>
    </location>
</feature>